<accession>A0AAV3A4C7</accession>
<evidence type="ECO:0000313" key="4">
    <source>
        <dbReference type="EMBL" id="DBA22375.1"/>
    </source>
</evidence>
<dbReference type="InterPro" id="IPR043141">
    <property type="entry name" value="Ribosomal_uL10-like_sf"/>
</dbReference>
<dbReference type="AlphaFoldDB" id="A0AAV3A4C7"/>
<keyword evidence="5" id="KW-1185">Reference proteome</keyword>
<evidence type="ECO:0000256" key="3">
    <source>
        <dbReference type="ARBA" id="ARBA00035716"/>
    </source>
</evidence>
<comment type="similarity">
    <text evidence="1">Belongs to the universal ribosomal protein uL10 family.</text>
</comment>
<sequence length="150" mass="16768">MFAVFQRNSITSEDLLLFRHKLFKHGIHVKVFPLQVIKKVLGQLQLEAMLPLFIGHTLIVVSSQAKVKEMLQAARTVPQTLLLGAFIENKLLSQQGVVNYSKLPSKETLQGQLVSTLTTMTSQTSSLLAHHSTHLSRLLEQHSKEDTKSA</sequence>
<gene>
    <name evidence="4" type="ORF">GDO54_013407</name>
</gene>
<organism evidence="4 5">
    <name type="scientific">Pyxicephalus adspersus</name>
    <name type="common">African bullfrog</name>
    <dbReference type="NCBI Taxonomy" id="30357"/>
    <lineage>
        <taxon>Eukaryota</taxon>
        <taxon>Metazoa</taxon>
        <taxon>Chordata</taxon>
        <taxon>Craniata</taxon>
        <taxon>Vertebrata</taxon>
        <taxon>Euteleostomi</taxon>
        <taxon>Amphibia</taxon>
        <taxon>Batrachia</taxon>
        <taxon>Anura</taxon>
        <taxon>Neobatrachia</taxon>
        <taxon>Ranoidea</taxon>
        <taxon>Pyxicephalidae</taxon>
        <taxon>Pyxicephalinae</taxon>
        <taxon>Pyxicephalus</taxon>
    </lineage>
</organism>
<evidence type="ECO:0000256" key="2">
    <source>
        <dbReference type="ARBA" id="ARBA00035707"/>
    </source>
</evidence>
<evidence type="ECO:0000256" key="1">
    <source>
        <dbReference type="ARBA" id="ARBA00008889"/>
    </source>
</evidence>
<comment type="caution">
    <text evidence="4">The sequence shown here is derived from an EMBL/GenBank/DDBJ whole genome shotgun (WGS) entry which is preliminary data.</text>
</comment>
<dbReference type="PANTHER" id="PTHR11560">
    <property type="entry name" value="39S RIBOSOMAL PROTEIN L10, MITOCHONDRIAL"/>
    <property type="match status" value="1"/>
</dbReference>
<name>A0AAV3A4C7_PYXAD</name>
<protein>
    <recommendedName>
        <fullName evidence="2">Large ribosomal subunit protein uL10m</fullName>
    </recommendedName>
    <alternativeName>
        <fullName evidence="3">39S ribosomal protein L10, mitochondrial</fullName>
    </alternativeName>
</protein>
<dbReference type="SUPFAM" id="SSF160369">
    <property type="entry name" value="Ribosomal protein L10-like"/>
    <property type="match status" value="1"/>
</dbReference>
<proteinExistence type="inferred from homology"/>
<dbReference type="Proteomes" id="UP001181693">
    <property type="component" value="Unassembled WGS sequence"/>
</dbReference>
<dbReference type="GO" id="GO:0005840">
    <property type="term" value="C:ribosome"/>
    <property type="evidence" value="ECO:0007669"/>
    <property type="project" value="UniProtKB-KW"/>
</dbReference>
<dbReference type="GO" id="GO:1990904">
    <property type="term" value="C:ribonucleoprotein complex"/>
    <property type="evidence" value="ECO:0007669"/>
    <property type="project" value="UniProtKB-KW"/>
</dbReference>
<reference evidence="4" key="1">
    <citation type="thesis" date="2020" institute="ProQuest LLC" country="789 East Eisenhower Parkway, Ann Arbor, MI, USA">
        <title>Comparative Genomics and Chromosome Evolution.</title>
        <authorList>
            <person name="Mudd A.B."/>
        </authorList>
    </citation>
    <scope>NUCLEOTIDE SEQUENCE</scope>
    <source>
        <strain evidence="4">1538</strain>
        <tissue evidence="4">Blood</tissue>
    </source>
</reference>
<dbReference type="Gene3D" id="3.30.70.1730">
    <property type="match status" value="1"/>
</dbReference>
<dbReference type="EMBL" id="DYDO01000006">
    <property type="protein sequence ID" value="DBA22375.1"/>
    <property type="molecule type" value="Genomic_DNA"/>
</dbReference>
<evidence type="ECO:0000313" key="5">
    <source>
        <dbReference type="Proteomes" id="UP001181693"/>
    </source>
</evidence>
<dbReference type="InterPro" id="IPR047865">
    <property type="entry name" value="Ribosomal_uL10_bac_type"/>
</dbReference>